<evidence type="ECO:0000256" key="3">
    <source>
        <dbReference type="ARBA" id="ARBA00022705"/>
    </source>
</evidence>
<dbReference type="Pfam" id="PF24882">
    <property type="entry name" value="WHD_ORC2"/>
    <property type="match status" value="1"/>
</dbReference>
<gene>
    <name evidence="9" type="ORF">PPACK8108_LOCUS2396</name>
</gene>
<feature type="compositionally biased region" description="Polar residues" evidence="6">
    <location>
        <begin position="41"/>
        <end position="53"/>
    </location>
</feature>
<dbReference type="GO" id="GO:0003688">
    <property type="term" value="F:DNA replication origin binding"/>
    <property type="evidence" value="ECO:0007669"/>
    <property type="project" value="UniProtKB-UniRule"/>
</dbReference>
<evidence type="ECO:0000256" key="2">
    <source>
        <dbReference type="ARBA" id="ARBA00007421"/>
    </source>
</evidence>
<dbReference type="GO" id="GO:0005664">
    <property type="term" value="C:nuclear origin of replication recognition complex"/>
    <property type="evidence" value="ECO:0007669"/>
    <property type="project" value="UniProtKB-UniRule"/>
</dbReference>
<feature type="region of interest" description="Disordered" evidence="6">
    <location>
        <begin position="1"/>
        <end position="90"/>
    </location>
</feature>
<evidence type="ECO:0000256" key="5">
    <source>
        <dbReference type="RuleBase" id="RU368084"/>
    </source>
</evidence>
<comment type="subunit">
    <text evidence="5">Component of the origin recognition complex (ORC).</text>
</comment>
<feature type="compositionally biased region" description="Acidic residues" evidence="6">
    <location>
        <begin position="72"/>
        <end position="81"/>
    </location>
</feature>
<evidence type="ECO:0000259" key="7">
    <source>
        <dbReference type="Pfam" id="PF04084"/>
    </source>
</evidence>
<accession>A0AAV0AIY2</accession>
<dbReference type="GO" id="GO:0006260">
    <property type="term" value="P:DNA replication"/>
    <property type="evidence" value="ECO:0007669"/>
    <property type="project" value="UniProtKB-UniRule"/>
</dbReference>
<evidence type="ECO:0000313" key="9">
    <source>
        <dbReference type="EMBL" id="CAH7667953.1"/>
    </source>
</evidence>
<feature type="domain" description="Origin recognition complex subunit 2 winged-helix" evidence="8">
    <location>
        <begin position="452"/>
        <end position="489"/>
    </location>
</feature>
<dbReference type="InterPro" id="IPR056773">
    <property type="entry name" value="WHD_ORC2"/>
</dbReference>
<proteinExistence type="inferred from homology"/>
<dbReference type="PANTHER" id="PTHR14052:SF0">
    <property type="entry name" value="ORIGIN RECOGNITION COMPLEX SUBUNIT 2"/>
    <property type="match status" value="1"/>
</dbReference>
<dbReference type="Pfam" id="PF04084">
    <property type="entry name" value="RecA-like_ORC2"/>
    <property type="match status" value="1"/>
</dbReference>
<protein>
    <recommendedName>
        <fullName evidence="5">Origin recognition complex subunit 2</fullName>
    </recommendedName>
</protein>
<name>A0AAV0AIY2_PHAPC</name>
<keyword evidence="3 5" id="KW-0235">DNA replication</keyword>
<evidence type="ECO:0000256" key="6">
    <source>
        <dbReference type="SAM" id="MobiDB-lite"/>
    </source>
</evidence>
<reference evidence="9" key="1">
    <citation type="submission" date="2022-06" db="EMBL/GenBank/DDBJ databases">
        <authorList>
            <consortium name="SYNGENTA / RWTH Aachen University"/>
        </authorList>
    </citation>
    <scope>NUCLEOTIDE SEQUENCE</scope>
</reference>
<organism evidence="9 10">
    <name type="scientific">Phakopsora pachyrhizi</name>
    <name type="common">Asian soybean rust disease fungus</name>
    <dbReference type="NCBI Taxonomy" id="170000"/>
    <lineage>
        <taxon>Eukaryota</taxon>
        <taxon>Fungi</taxon>
        <taxon>Dikarya</taxon>
        <taxon>Basidiomycota</taxon>
        <taxon>Pucciniomycotina</taxon>
        <taxon>Pucciniomycetes</taxon>
        <taxon>Pucciniales</taxon>
        <taxon>Phakopsoraceae</taxon>
        <taxon>Phakopsora</taxon>
    </lineage>
</organism>
<comment type="function">
    <text evidence="5">Component of the origin recognition complex (ORC) that binds origins of replication. DNA-binding is ATP-dependent. ORC is required to assemble the pre-replication complex necessary to initiate DNA replication.</text>
</comment>
<dbReference type="Proteomes" id="UP001153365">
    <property type="component" value="Unassembled WGS sequence"/>
</dbReference>
<evidence type="ECO:0000313" key="10">
    <source>
        <dbReference type="Proteomes" id="UP001153365"/>
    </source>
</evidence>
<evidence type="ECO:0000256" key="1">
    <source>
        <dbReference type="ARBA" id="ARBA00004123"/>
    </source>
</evidence>
<dbReference type="EMBL" id="CALTRL010000399">
    <property type="protein sequence ID" value="CAH7667953.1"/>
    <property type="molecule type" value="Genomic_DNA"/>
</dbReference>
<feature type="compositionally biased region" description="Polar residues" evidence="6">
    <location>
        <begin position="1"/>
        <end position="12"/>
    </location>
</feature>
<keyword evidence="4 5" id="KW-0539">Nucleus</keyword>
<dbReference type="InterPro" id="IPR007220">
    <property type="entry name" value="ORC2"/>
</dbReference>
<keyword evidence="10" id="KW-1185">Reference proteome</keyword>
<dbReference type="PANTHER" id="PTHR14052">
    <property type="entry name" value="ORIGIN RECOGNITION COMPLEX SUBUNIT 2"/>
    <property type="match status" value="1"/>
</dbReference>
<dbReference type="AlphaFoldDB" id="A0AAV0AIY2"/>
<comment type="caution">
    <text evidence="9">The sequence shown here is derived from an EMBL/GenBank/DDBJ whole genome shotgun (WGS) entry which is preliminary data.</text>
</comment>
<feature type="domain" description="Origin recognition complex subunit 2 RecA-like" evidence="7">
    <location>
        <begin position="162"/>
        <end position="348"/>
    </location>
</feature>
<comment type="subcellular location">
    <subcellularLocation>
        <location evidence="1 5">Nucleus</location>
    </subcellularLocation>
</comment>
<evidence type="ECO:0000256" key="4">
    <source>
        <dbReference type="ARBA" id="ARBA00023242"/>
    </source>
</evidence>
<comment type="similarity">
    <text evidence="2 5">Belongs to the ORC2 family.</text>
</comment>
<feature type="non-terminal residue" evidence="9">
    <location>
        <position position="490"/>
    </location>
</feature>
<sequence length="490" mass="54282">MPQSTPRLSRSVSRAGPRSTGPTASSAKQREKENMLVETLETPSKKTLNSKTFENQDESERPTMNRVKFNVDEDDDGDEDNLGIGSSDGEEDLLNRLGLDPEDRLGQGFLKAENSSDAYFLAHGKYNQTSGNLFSARSTWKGPMDVLDYILEPSGSKSLKSFKDNWEQWAAELNQGYSLLFYGIGSKRETINEFAEHGLVDGMGWEGLIVNGFQANFHLSSMISDLEEMIYGTANQGEEGNQTTKKLTSFDALESRAKRLCEYEKHGQPQCVLVVHNLDGPALRNSRTQTIISMLAAKPQISLLATIDHIHAPILLPPHLSSARPPNIIASKIPRVLPLGFNFLYHHMSTQVPYTVESLLSGAISSVLPPNIFPPTVLNRQSSKSDIRQNGPTTSTATLHVLSSVTEKAKALFRLMAEHQINLYSNLSVDGRTEIDEILKIGILPDESPTPIIAICGRKLFELARSEFITSVESQMQALLLEFRDHNIVL</sequence>
<evidence type="ECO:0000259" key="8">
    <source>
        <dbReference type="Pfam" id="PF24882"/>
    </source>
</evidence>
<dbReference type="InterPro" id="IPR056772">
    <property type="entry name" value="RecA-like_ORC2"/>
</dbReference>